<feature type="compositionally biased region" description="Low complexity" evidence="1">
    <location>
        <begin position="362"/>
        <end position="372"/>
    </location>
</feature>
<proteinExistence type="predicted"/>
<dbReference type="Gene3D" id="2.60.40.10">
    <property type="entry name" value="Immunoglobulins"/>
    <property type="match status" value="1"/>
</dbReference>
<feature type="compositionally biased region" description="Basic and acidic residues" evidence="1">
    <location>
        <begin position="20"/>
        <end position="35"/>
    </location>
</feature>
<name>A0A8C4U7V6_FALTI</name>
<feature type="region of interest" description="Disordered" evidence="1">
    <location>
        <begin position="633"/>
        <end position="672"/>
    </location>
</feature>
<sequence>MAPGRGAGRRDAAAVLGAQRDPRPGSPPDKKEKACELSSSTIAEEPEPVSCVLQGDDIQALAIKMEDLEKLHAPHLPHDAGRTPVRKKYLVRKYRPKEKKKVAHFLVAYPAFPKAPREPLTFSGPGLFGDGCKEILPHHILGSLQEFRMEALARGNTQIADFIEVSCPAVTAAALKEEHGGEKKKKVHQNPLAKHKALQNWHHNMAIRKKQERYLGEILQRPENELLMSVSEDYRQIQEERDLIDRSLPALFPGKGYRRGSEFWSQPERIGDEFTGVTMTLTQTERGHPEPVTRVGKPHTVRMETSLKPPKTIPFRLTWDKSLFLKHRRQELKSVLEELDVYKPDLDGLEVIGKGQPFTSVSTEPFPCSTTSEESETLSDPLRDYPDVVPEAVRGPSLEFCGQPARWINCTASCRDEIGIAARLTFETLAGEKAESSLTVSNDGTAAIWYNWMRLPQQIPSRETKGKRMQCFYFDTRPGVILPGETRKFFFLFKSEVAGIFSESWEFRTHPLLLGGALLQVTLWGIAVYEDKLADLREKLESDLAAREGAAIVEESLKELLAHIRTPERTPSPVGACVTEEELFHWKNPELHYQHRVVKQLQELWRQHVTVPSAFEEKVPLGRRSTAEDVQYQESTSEALPAHRSTAKVPGWKKTGEQAQSQMPSMEEEEPGPLEWNLSFGDFKQAIKSIPEEEQREEALTQLNKAALELCVEQRPTQSNILYQTCLQLWRETVDGLVSHSLRLRSLLGLPEKDAYVDVVPGETVEVKQSIKGGKEDRITTRKEERRSFGVKEKEGKKRTTKTAGKEKEERPSSRKLKVEDEKKLKSPTSWQEVKEGAQPVEAVTTDRVESPQEQVDPLSFGTYQEKLYIEVYGLLDSMVSKMVSLFEELEKKGALKWESEALCN</sequence>
<dbReference type="Proteomes" id="UP000694562">
    <property type="component" value="Unplaced"/>
</dbReference>
<dbReference type="OMA" id="RESWEFR"/>
<reference evidence="2" key="1">
    <citation type="submission" date="2025-08" db="UniProtKB">
        <authorList>
            <consortium name="Ensembl"/>
        </authorList>
    </citation>
    <scope>IDENTIFICATION</scope>
</reference>
<keyword evidence="3" id="KW-1185">Reference proteome</keyword>
<evidence type="ECO:0000256" key="1">
    <source>
        <dbReference type="SAM" id="MobiDB-lite"/>
    </source>
</evidence>
<feature type="region of interest" description="Disordered" evidence="1">
    <location>
        <begin position="362"/>
        <end position="383"/>
    </location>
</feature>
<feature type="region of interest" description="Disordered" evidence="1">
    <location>
        <begin position="769"/>
        <end position="840"/>
    </location>
</feature>
<dbReference type="AlphaFoldDB" id="A0A8C4U7V6"/>
<evidence type="ECO:0000313" key="2">
    <source>
        <dbReference type="Ensembl" id="ENSFTIP00000007550.1"/>
    </source>
</evidence>
<dbReference type="OrthoDB" id="10263316at2759"/>
<feature type="region of interest" description="Disordered" evidence="1">
    <location>
        <begin position="1"/>
        <end position="48"/>
    </location>
</feature>
<organism evidence="2 3">
    <name type="scientific">Falco tinnunculus</name>
    <name type="common">Common kestrel</name>
    <dbReference type="NCBI Taxonomy" id="100819"/>
    <lineage>
        <taxon>Eukaryota</taxon>
        <taxon>Metazoa</taxon>
        <taxon>Chordata</taxon>
        <taxon>Craniata</taxon>
        <taxon>Vertebrata</taxon>
        <taxon>Euteleostomi</taxon>
        <taxon>Archelosauria</taxon>
        <taxon>Archosauria</taxon>
        <taxon>Dinosauria</taxon>
        <taxon>Saurischia</taxon>
        <taxon>Theropoda</taxon>
        <taxon>Coelurosauria</taxon>
        <taxon>Aves</taxon>
        <taxon>Neognathae</taxon>
        <taxon>Neoaves</taxon>
        <taxon>Telluraves</taxon>
        <taxon>Australaves</taxon>
        <taxon>Falconiformes</taxon>
        <taxon>Falconidae</taxon>
        <taxon>Falco</taxon>
    </lineage>
</organism>
<dbReference type="InterPro" id="IPR032707">
    <property type="entry name" value="MYCBPAP"/>
</dbReference>
<dbReference type="PANTHER" id="PTHR48421">
    <property type="entry name" value="MYCBP-ASSOCIATED PROTEIN"/>
    <property type="match status" value="1"/>
</dbReference>
<dbReference type="InterPro" id="IPR013783">
    <property type="entry name" value="Ig-like_fold"/>
</dbReference>
<dbReference type="Pfam" id="PF14646">
    <property type="entry name" value="MYCBPAP"/>
    <property type="match status" value="1"/>
</dbReference>
<dbReference type="Ensembl" id="ENSFTIT00000007874.1">
    <property type="protein sequence ID" value="ENSFTIP00000007550.1"/>
    <property type="gene ID" value="ENSFTIG00000005147.1"/>
</dbReference>
<dbReference type="PANTHER" id="PTHR48421:SF1">
    <property type="entry name" value="MYCBP-ASSOCIATED PROTEIN"/>
    <property type="match status" value="1"/>
</dbReference>
<evidence type="ECO:0000313" key="3">
    <source>
        <dbReference type="Proteomes" id="UP000694562"/>
    </source>
</evidence>
<reference evidence="2" key="2">
    <citation type="submission" date="2025-09" db="UniProtKB">
        <authorList>
            <consortium name="Ensembl"/>
        </authorList>
    </citation>
    <scope>IDENTIFICATION</scope>
</reference>
<protein>
    <submittedName>
        <fullName evidence="2">MYCBP associated protein</fullName>
    </submittedName>
</protein>
<accession>A0A8C4U7V6</accession>
<feature type="compositionally biased region" description="Basic and acidic residues" evidence="1">
    <location>
        <begin position="773"/>
        <end position="825"/>
    </location>
</feature>